<evidence type="ECO:0000256" key="4">
    <source>
        <dbReference type="ARBA" id="ARBA00023054"/>
    </source>
</evidence>
<keyword evidence="6" id="KW-0472">Membrane</keyword>
<dbReference type="OrthoDB" id="79871at2759"/>
<keyword evidence="1" id="KW-0479">Metal-binding</keyword>
<feature type="non-terminal residue" evidence="8">
    <location>
        <position position="1"/>
    </location>
</feature>
<dbReference type="GO" id="GO:0008270">
    <property type="term" value="F:zinc ion binding"/>
    <property type="evidence" value="ECO:0007669"/>
    <property type="project" value="UniProtKB-KW"/>
</dbReference>
<evidence type="ECO:0000256" key="2">
    <source>
        <dbReference type="ARBA" id="ARBA00022771"/>
    </source>
</evidence>
<dbReference type="PANTHER" id="PTHR45956">
    <property type="entry name" value="RUN AND FYVE DOMAIN-CONTAINING PROTEIN 2-LIKE PROTEIN"/>
    <property type="match status" value="1"/>
</dbReference>
<evidence type="ECO:0000256" key="1">
    <source>
        <dbReference type="ARBA" id="ARBA00022723"/>
    </source>
</evidence>
<keyword evidence="6" id="KW-1133">Transmembrane helix</keyword>
<reference evidence="8 9" key="1">
    <citation type="submission" date="2019-03" db="EMBL/GenBank/DDBJ databases">
        <title>An improved genome assembly of the fluke Schistosoma japonicum.</title>
        <authorList>
            <person name="Hu W."/>
            <person name="Luo F."/>
            <person name="Yin M."/>
            <person name="Mo X."/>
            <person name="Sun C."/>
            <person name="Wu Q."/>
            <person name="Zhu B."/>
            <person name="Xiang M."/>
            <person name="Wang J."/>
            <person name="Wang Y."/>
            <person name="Zhang T."/>
            <person name="Xu B."/>
            <person name="Zheng H."/>
            <person name="Feng Z."/>
        </authorList>
    </citation>
    <scope>NUCLEOTIDE SEQUENCE [LARGE SCALE GENOMIC DNA]</scope>
    <source>
        <strain evidence="8">HuSjv2</strain>
        <tissue evidence="8">Worms</tissue>
    </source>
</reference>
<protein>
    <submittedName>
        <fullName evidence="8">RUN and FYVE domain-containing protein</fullName>
    </submittedName>
</protein>
<evidence type="ECO:0000256" key="6">
    <source>
        <dbReference type="SAM" id="Phobius"/>
    </source>
</evidence>
<evidence type="ECO:0000256" key="3">
    <source>
        <dbReference type="ARBA" id="ARBA00022833"/>
    </source>
</evidence>
<evidence type="ECO:0000256" key="5">
    <source>
        <dbReference type="PROSITE-ProRule" id="PRU00091"/>
    </source>
</evidence>
<dbReference type="PROSITE" id="PS50178">
    <property type="entry name" value="ZF_FYVE"/>
    <property type="match status" value="1"/>
</dbReference>
<dbReference type="SMART" id="SM00064">
    <property type="entry name" value="FYVE"/>
    <property type="match status" value="1"/>
</dbReference>
<keyword evidence="3" id="KW-0862">Zinc</keyword>
<feature type="domain" description="FYVE-type" evidence="7">
    <location>
        <begin position="119"/>
        <end position="177"/>
    </location>
</feature>
<organism evidence="8 9">
    <name type="scientific">Schistosoma japonicum</name>
    <name type="common">Blood fluke</name>
    <dbReference type="NCBI Taxonomy" id="6182"/>
    <lineage>
        <taxon>Eukaryota</taxon>
        <taxon>Metazoa</taxon>
        <taxon>Spiralia</taxon>
        <taxon>Lophotrochozoa</taxon>
        <taxon>Platyhelminthes</taxon>
        <taxon>Trematoda</taxon>
        <taxon>Digenea</taxon>
        <taxon>Strigeidida</taxon>
        <taxon>Schistosomatoidea</taxon>
        <taxon>Schistosomatidae</taxon>
        <taxon>Schistosoma</taxon>
    </lineage>
</organism>
<dbReference type="InterPro" id="IPR011011">
    <property type="entry name" value="Znf_FYVE_PHD"/>
</dbReference>
<gene>
    <name evidence="8" type="ORF">EWB00_004153</name>
</gene>
<name>A0A4Z2D6B8_SCHJA</name>
<keyword evidence="9" id="KW-1185">Reference proteome</keyword>
<proteinExistence type="predicted"/>
<dbReference type="STRING" id="6182.A0A4Z2D6B8"/>
<dbReference type="InterPro" id="IPR013083">
    <property type="entry name" value="Znf_RING/FYVE/PHD"/>
</dbReference>
<dbReference type="Pfam" id="PF01363">
    <property type="entry name" value="FYVE"/>
    <property type="match status" value="1"/>
</dbReference>
<dbReference type="AlphaFoldDB" id="A0A4Z2D6B8"/>
<dbReference type="PANTHER" id="PTHR45956:SF6">
    <property type="entry name" value="RUN DOMAIN-CONTAINING PROTEIN"/>
    <property type="match status" value="1"/>
</dbReference>
<accession>A0A4Z2D6B8</accession>
<dbReference type="EMBL" id="SKCS01000278">
    <property type="protein sequence ID" value="TNN11996.1"/>
    <property type="molecule type" value="Genomic_DNA"/>
</dbReference>
<dbReference type="InterPro" id="IPR017455">
    <property type="entry name" value="Znf_FYVE-rel"/>
</dbReference>
<dbReference type="Proteomes" id="UP000311919">
    <property type="component" value="Unassembled WGS sequence"/>
</dbReference>
<comment type="caution">
    <text evidence="8">The sequence shown here is derived from an EMBL/GenBank/DDBJ whole genome shotgun (WGS) entry which is preliminary data.</text>
</comment>
<dbReference type="InterPro" id="IPR047335">
    <property type="entry name" value="RUFY1-3"/>
</dbReference>
<feature type="transmembrane region" description="Helical" evidence="6">
    <location>
        <begin position="38"/>
        <end position="67"/>
    </location>
</feature>
<evidence type="ECO:0000313" key="8">
    <source>
        <dbReference type="EMBL" id="TNN11996.1"/>
    </source>
</evidence>
<keyword evidence="4" id="KW-0175">Coiled coil</keyword>
<keyword evidence="2 5" id="KW-0863">Zinc-finger</keyword>
<dbReference type="Gene3D" id="3.30.40.10">
    <property type="entry name" value="Zinc/RING finger domain, C3HC4 (zinc finger)"/>
    <property type="match status" value="1"/>
</dbReference>
<sequence length="183" mass="20965">CTSLALLDCSFCFVCKKVSTIRYVVEYVFYLRVNFKMLFLPVVFSLFGHFFRFTFSFLSSFHIVSVYPSTSNSKSRVSVVKSEERSLCEMAVVVNSSKLEAESLRESHSAFNDAEWANDSENPNCFLCQCSFSVSRRRHHCRNCGLIFCHECSSRKMTLPSSAKPVRICDTCHALLLHRYSAK</sequence>
<keyword evidence="6" id="KW-0812">Transmembrane</keyword>
<dbReference type="InterPro" id="IPR000306">
    <property type="entry name" value="Znf_FYVE"/>
</dbReference>
<dbReference type="SUPFAM" id="SSF57903">
    <property type="entry name" value="FYVE/PHD zinc finger"/>
    <property type="match status" value="1"/>
</dbReference>
<evidence type="ECO:0000313" key="9">
    <source>
        <dbReference type="Proteomes" id="UP000311919"/>
    </source>
</evidence>
<evidence type="ECO:0000259" key="7">
    <source>
        <dbReference type="PROSITE" id="PS50178"/>
    </source>
</evidence>